<evidence type="ECO:0000313" key="5">
    <source>
        <dbReference type="EMBL" id="VDM79289.1"/>
    </source>
</evidence>
<dbReference type="Gene3D" id="3.50.80.10">
    <property type="entry name" value="D-tyrosyl-tRNA(Tyr) deacylase"/>
    <property type="match status" value="1"/>
</dbReference>
<dbReference type="InterPro" id="IPR023509">
    <property type="entry name" value="DTD-like_sf"/>
</dbReference>
<dbReference type="OrthoDB" id="275783at2759"/>
<dbReference type="SUPFAM" id="SSF69500">
    <property type="entry name" value="DTD-like"/>
    <property type="match status" value="1"/>
</dbReference>
<name>A0A3P7JHD5_STRVU</name>
<accession>A0A3P7JHD5</accession>
<dbReference type="PANTHER" id="PTHR10472">
    <property type="entry name" value="D-TYROSYL-TRNA TYR DEACYLASE"/>
    <property type="match status" value="1"/>
</dbReference>
<sequence>MNPDDALAFYSRFMDKLRSSYNHEKIKLQDGRFAAFMNVEIVNDGPVTINLDSKIRD</sequence>
<dbReference type="GO" id="GO:0051500">
    <property type="term" value="F:D-tyrosyl-tRNA(Tyr) deacylase activity"/>
    <property type="evidence" value="ECO:0007669"/>
    <property type="project" value="TreeGrafter"/>
</dbReference>
<dbReference type="EMBL" id="UYYB01104597">
    <property type="protein sequence ID" value="VDM79289.1"/>
    <property type="molecule type" value="Genomic_DNA"/>
</dbReference>
<reference evidence="5 6" key="1">
    <citation type="submission" date="2018-11" db="EMBL/GenBank/DDBJ databases">
        <authorList>
            <consortium name="Pathogen Informatics"/>
        </authorList>
    </citation>
    <scope>NUCLEOTIDE SEQUENCE [LARGE SCALE GENOMIC DNA]</scope>
</reference>
<evidence type="ECO:0000256" key="3">
    <source>
        <dbReference type="ARBA" id="ARBA00047676"/>
    </source>
</evidence>
<comment type="catalytic activity">
    <reaction evidence="4">
        <text>a D-aminoacyl-tRNA + H2O = a tRNA + a D-alpha-amino acid + H(+)</text>
        <dbReference type="Rhea" id="RHEA:13953"/>
        <dbReference type="Rhea" id="RHEA-COMP:10123"/>
        <dbReference type="Rhea" id="RHEA-COMP:10124"/>
        <dbReference type="ChEBI" id="CHEBI:15377"/>
        <dbReference type="ChEBI" id="CHEBI:15378"/>
        <dbReference type="ChEBI" id="CHEBI:59871"/>
        <dbReference type="ChEBI" id="CHEBI:78442"/>
        <dbReference type="ChEBI" id="CHEBI:79333"/>
        <dbReference type="EC" id="3.1.1.96"/>
    </reaction>
</comment>
<dbReference type="AlphaFoldDB" id="A0A3P7JHD5"/>
<evidence type="ECO:0000256" key="1">
    <source>
        <dbReference type="ARBA" id="ARBA00009673"/>
    </source>
</evidence>
<evidence type="ECO:0000256" key="4">
    <source>
        <dbReference type="ARBA" id="ARBA00048018"/>
    </source>
</evidence>
<dbReference type="Pfam" id="PF02580">
    <property type="entry name" value="Tyr_Deacylase"/>
    <property type="match status" value="1"/>
</dbReference>
<protein>
    <recommendedName>
        <fullName evidence="2">D-aminoacyl-tRNA deacylase</fullName>
        <ecNumber evidence="2">3.1.1.96</ecNumber>
    </recommendedName>
</protein>
<comment type="catalytic activity">
    <reaction evidence="3">
        <text>glycyl-tRNA(Ala) + H2O = tRNA(Ala) + glycine + H(+)</text>
        <dbReference type="Rhea" id="RHEA:53744"/>
        <dbReference type="Rhea" id="RHEA-COMP:9657"/>
        <dbReference type="Rhea" id="RHEA-COMP:13640"/>
        <dbReference type="ChEBI" id="CHEBI:15377"/>
        <dbReference type="ChEBI" id="CHEBI:15378"/>
        <dbReference type="ChEBI" id="CHEBI:57305"/>
        <dbReference type="ChEBI" id="CHEBI:78442"/>
        <dbReference type="ChEBI" id="CHEBI:78522"/>
        <dbReference type="EC" id="3.1.1.96"/>
    </reaction>
</comment>
<dbReference type="GO" id="GO:0005737">
    <property type="term" value="C:cytoplasm"/>
    <property type="evidence" value="ECO:0007669"/>
    <property type="project" value="InterPro"/>
</dbReference>
<comment type="similarity">
    <text evidence="1">Belongs to the DTD family.</text>
</comment>
<keyword evidence="6" id="KW-1185">Reference proteome</keyword>
<gene>
    <name evidence="5" type="ORF">SVUK_LOCUS14287</name>
</gene>
<dbReference type="InterPro" id="IPR003732">
    <property type="entry name" value="Daa-tRNA_deacyls_DTD"/>
</dbReference>
<dbReference type="PANTHER" id="PTHR10472:SF5">
    <property type="entry name" value="D-AMINOACYL-TRNA DEACYLASE 1"/>
    <property type="match status" value="1"/>
</dbReference>
<evidence type="ECO:0000256" key="2">
    <source>
        <dbReference type="ARBA" id="ARBA00013056"/>
    </source>
</evidence>
<dbReference type="Proteomes" id="UP000270094">
    <property type="component" value="Unassembled WGS sequence"/>
</dbReference>
<proteinExistence type="inferred from homology"/>
<dbReference type="EC" id="3.1.1.96" evidence="2"/>
<organism evidence="5 6">
    <name type="scientific">Strongylus vulgaris</name>
    <name type="common">Blood worm</name>
    <dbReference type="NCBI Taxonomy" id="40348"/>
    <lineage>
        <taxon>Eukaryota</taxon>
        <taxon>Metazoa</taxon>
        <taxon>Ecdysozoa</taxon>
        <taxon>Nematoda</taxon>
        <taxon>Chromadorea</taxon>
        <taxon>Rhabditida</taxon>
        <taxon>Rhabditina</taxon>
        <taxon>Rhabditomorpha</taxon>
        <taxon>Strongyloidea</taxon>
        <taxon>Strongylidae</taxon>
        <taxon>Strongylus</taxon>
    </lineage>
</organism>
<evidence type="ECO:0000313" key="6">
    <source>
        <dbReference type="Proteomes" id="UP000270094"/>
    </source>
</evidence>